<name>A0A0Q2S6Q5_9EURY</name>
<evidence type="ECO:0000313" key="8">
    <source>
        <dbReference type="EMBL" id="KQH83091.1"/>
    </source>
</evidence>
<reference evidence="9 11" key="3">
    <citation type="submission" date="2016-10" db="EMBL/GenBank/DDBJ databases">
        <authorList>
            <person name="de Groot N.N."/>
        </authorList>
    </citation>
    <scope>NUCLEOTIDE SEQUENCE [LARGE SCALE GENOMIC DNA]</scope>
    <source>
        <strain evidence="9 11">OGL-20</strain>
    </source>
</reference>
<dbReference type="GeneID" id="33333837"/>
<dbReference type="CDD" id="cd06580">
    <property type="entry name" value="TM_PBP1_transp_TpRbsC_like"/>
    <property type="match status" value="1"/>
</dbReference>
<feature type="transmembrane region" description="Helical" evidence="6">
    <location>
        <begin position="92"/>
        <end position="109"/>
    </location>
</feature>
<feature type="transmembrane region" description="Helical" evidence="6">
    <location>
        <begin position="21"/>
        <end position="40"/>
    </location>
</feature>
<dbReference type="Proteomes" id="UP000250136">
    <property type="component" value="Chromosome"/>
</dbReference>
<evidence type="ECO:0000313" key="10">
    <source>
        <dbReference type="Proteomes" id="UP000051862"/>
    </source>
</evidence>
<dbReference type="PANTHER" id="PTHR47089">
    <property type="entry name" value="ABC TRANSPORTER, PERMEASE PROTEIN"/>
    <property type="match status" value="1"/>
</dbReference>
<organism evidence="8 10">
    <name type="scientific">Thermococcus thioreducens</name>
    <dbReference type="NCBI Taxonomy" id="277988"/>
    <lineage>
        <taxon>Archaea</taxon>
        <taxon>Methanobacteriati</taxon>
        <taxon>Methanobacteriota</taxon>
        <taxon>Thermococci</taxon>
        <taxon>Thermococcales</taxon>
        <taxon>Thermococcaceae</taxon>
        <taxon>Thermococcus</taxon>
    </lineage>
</organism>
<feature type="transmembrane region" description="Helical" evidence="6">
    <location>
        <begin position="293"/>
        <end position="314"/>
    </location>
</feature>
<feature type="transmembrane region" description="Helical" evidence="6">
    <location>
        <begin position="147"/>
        <end position="164"/>
    </location>
</feature>
<dbReference type="GO" id="GO:0005886">
    <property type="term" value="C:plasma membrane"/>
    <property type="evidence" value="ECO:0007669"/>
    <property type="project" value="UniProtKB-SubCell"/>
</dbReference>
<dbReference type="STRING" id="277988.SAMN05216170_0878"/>
<keyword evidence="5 6" id="KW-0472">Membrane</keyword>
<dbReference type="GO" id="GO:0022857">
    <property type="term" value="F:transmembrane transporter activity"/>
    <property type="evidence" value="ECO:0007669"/>
    <property type="project" value="InterPro"/>
</dbReference>
<keyword evidence="12" id="KW-1185">Reference proteome</keyword>
<protein>
    <submittedName>
        <fullName evidence="9">Nucleoside ABC transporter membrane protein</fullName>
    </submittedName>
    <submittedName>
        <fullName evidence="8">Ribose ABC transporter permease</fullName>
    </submittedName>
</protein>
<dbReference type="OrthoDB" id="86231at2157"/>
<proteinExistence type="predicted"/>
<evidence type="ECO:0000256" key="1">
    <source>
        <dbReference type="ARBA" id="ARBA00004651"/>
    </source>
</evidence>
<gene>
    <name evidence="7" type="ORF">A3L14_05400</name>
    <name evidence="8" type="ORF">AMR53_02395</name>
    <name evidence="9" type="ORF">SAMN05216170_0878</name>
</gene>
<evidence type="ECO:0000313" key="7">
    <source>
        <dbReference type="EMBL" id="ASJ12360.1"/>
    </source>
</evidence>
<dbReference type="PATRIC" id="fig|277988.4.peg.507"/>
<reference evidence="7 12" key="2">
    <citation type="submission" date="2016-04" db="EMBL/GenBank/DDBJ databases">
        <title>Complete genome sequence of Thermococcus thioreducens type strain OGL-20P.</title>
        <authorList>
            <person name="Oger P.M."/>
        </authorList>
    </citation>
    <scope>NUCLEOTIDE SEQUENCE [LARGE SCALE GENOMIC DNA]</scope>
    <source>
        <strain evidence="7 12">OGL-20P</strain>
    </source>
</reference>
<accession>A0A0Q2S6Q5</accession>
<feature type="transmembrane region" description="Helical" evidence="6">
    <location>
        <begin position="263"/>
        <end position="286"/>
    </location>
</feature>
<dbReference type="AlphaFoldDB" id="A0A0Q2S6Q5"/>
<evidence type="ECO:0000256" key="5">
    <source>
        <dbReference type="ARBA" id="ARBA00023136"/>
    </source>
</evidence>
<evidence type="ECO:0000313" key="11">
    <source>
        <dbReference type="Proteomes" id="UP000182125"/>
    </source>
</evidence>
<feature type="transmembrane region" description="Helical" evidence="6">
    <location>
        <begin position="115"/>
        <end position="135"/>
    </location>
</feature>
<keyword evidence="3 6" id="KW-0812">Transmembrane</keyword>
<comment type="subcellular location">
    <subcellularLocation>
        <location evidence="1">Cell membrane</location>
        <topology evidence="1">Multi-pass membrane protein</topology>
    </subcellularLocation>
</comment>
<evidence type="ECO:0000313" key="9">
    <source>
        <dbReference type="EMBL" id="SEV92180.1"/>
    </source>
</evidence>
<keyword evidence="2" id="KW-1003">Cell membrane</keyword>
<dbReference type="EMBL" id="FOIW01000001">
    <property type="protein sequence ID" value="SEV92180.1"/>
    <property type="molecule type" value="Genomic_DNA"/>
</dbReference>
<evidence type="ECO:0000313" key="12">
    <source>
        <dbReference type="Proteomes" id="UP000250136"/>
    </source>
</evidence>
<evidence type="ECO:0000256" key="4">
    <source>
        <dbReference type="ARBA" id="ARBA00022989"/>
    </source>
</evidence>
<evidence type="ECO:0000256" key="3">
    <source>
        <dbReference type="ARBA" id="ARBA00022692"/>
    </source>
</evidence>
<feature type="transmembrane region" description="Helical" evidence="6">
    <location>
        <begin position="236"/>
        <end position="257"/>
    </location>
</feature>
<keyword evidence="4 6" id="KW-1133">Transmembrane helix</keyword>
<dbReference type="InterPro" id="IPR001851">
    <property type="entry name" value="ABC_transp_permease"/>
</dbReference>
<evidence type="ECO:0000256" key="6">
    <source>
        <dbReference type="SAM" id="Phobius"/>
    </source>
</evidence>
<dbReference type="EMBL" id="LIXN01000003">
    <property type="protein sequence ID" value="KQH83091.1"/>
    <property type="molecule type" value="Genomic_DNA"/>
</dbReference>
<feature type="transmembrane region" description="Helical" evidence="6">
    <location>
        <begin position="60"/>
        <end position="80"/>
    </location>
</feature>
<feature type="transmembrane region" description="Helical" evidence="6">
    <location>
        <begin position="320"/>
        <end position="341"/>
    </location>
</feature>
<dbReference type="EMBL" id="CP015105">
    <property type="protein sequence ID" value="ASJ12360.1"/>
    <property type="molecule type" value="Genomic_DNA"/>
</dbReference>
<dbReference type="KEGG" id="ttd:A3L14_05400"/>
<dbReference type="Proteomes" id="UP000051862">
    <property type="component" value="Unassembled WGS sequence"/>
</dbReference>
<dbReference type="RefSeq" id="WP_055428747.1">
    <property type="nucleotide sequence ID" value="NZ_CP015105.1"/>
</dbReference>
<sequence length="350" mass="37688">MKSSKSDALKFFNFKALIESLIAIFVGFLLGAIVLLVFGYSPVETYYWLFKGALGSTNGIASTLAYSTPIMLTALTFAISARTGIFNIGAEGSFYFGAIAAVIFTNIWGNMWFGLAMGMLLGALWSLPAAFLKVYRGVHEVISTIMLNWIAWFFVLWLVVGPYANPNDPNKTIRIPESARLPLIGNTDLSIAFIIAVIASVLTYYLLWHTVFGFGMRASGINPKAARYGGVNPNKAIIWSFVIGGIMSGLGGAMKIMGEPPTYAISQGMANVYGLGFDGIGVALVGRNHPLGIIFAAIFFGMLRAGTPLMQIGAQVPLEIIKVIQGIIVITVAIPGLYDLIKKAFKRGEA</sequence>
<evidence type="ECO:0000256" key="2">
    <source>
        <dbReference type="ARBA" id="ARBA00022475"/>
    </source>
</evidence>
<feature type="transmembrane region" description="Helical" evidence="6">
    <location>
        <begin position="191"/>
        <end position="215"/>
    </location>
</feature>
<dbReference type="PANTHER" id="PTHR47089:SF1">
    <property type="entry name" value="GUANOSINE ABC TRANSPORTER PERMEASE PROTEIN NUPP"/>
    <property type="match status" value="1"/>
</dbReference>
<dbReference type="Pfam" id="PF02653">
    <property type="entry name" value="BPD_transp_2"/>
    <property type="match status" value="1"/>
</dbReference>
<reference evidence="8 10" key="1">
    <citation type="submission" date="2015-08" db="EMBL/GenBank/DDBJ databases">
        <title>Thermococcus thioreducens DSM 14981 genome sequencing.</title>
        <authorList>
            <person name="Hong S.-J."/>
            <person name="Kim M.-C."/>
            <person name="Shin J.-H."/>
        </authorList>
    </citation>
    <scope>NUCLEOTIDE SEQUENCE [LARGE SCALE GENOMIC DNA]</scope>
    <source>
        <strain evidence="8 10">DSM 14981</strain>
    </source>
</reference>
<dbReference type="Proteomes" id="UP000182125">
    <property type="component" value="Unassembled WGS sequence"/>
</dbReference>